<dbReference type="AlphaFoldDB" id="A0A8A1MKU3"/>
<dbReference type="VEuPathDB" id="FungiDB:I7I51_02950"/>
<organism evidence="2 3">
    <name type="scientific">Ajellomyces capsulatus</name>
    <name type="common">Darling's disease fungus</name>
    <name type="synonym">Histoplasma capsulatum</name>
    <dbReference type="NCBI Taxonomy" id="5037"/>
    <lineage>
        <taxon>Eukaryota</taxon>
        <taxon>Fungi</taxon>
        <taxon>Dikarya</taxon>
        <taxon>Ascomycota</taxon>
        <taxon>Pezizomycotina</taxon>
        <taxon>Eurotiomycetes</taxon>
        <taxon>Eurotiomycetidae</taxon>
        <taxon>Onygenales</taxon>
        <taxon>Ajellomycetaceae</taxon>
        <taxon>Histoplasma</taxon>
    </lineage>
</organism>
<proteinExistence type="predicted"/>
<name>A0A8A1MKU3_AJECA</name>
<accession>A0A8A1MKU3</accession>
<sequence length="409" mass="45989">MPQAKINELVLFDDPLAETEPTRTVVVMTNEHMKDAYKALATKPKDPIAIVPPCSDESVWGYPTYQQPKCNGVDEIKERFLHENKPANIQPQSSTPNANSPKVKRNVSSPSSLPISLQDLQLLSDNPSSSSSNNNENGIVIHEVPIQSYGLRSTIRLRAVSVKRSTPLSPENVLVTPGASLANFLIFYGMYDRGDHDICQYPTYQQPYTQPTALRADNGYRFHILDHDKFRVLLDHPPSTLKSIVQIAREHSITIIRDEVYRPLFHSITPADPEFPPIRDDSGLRERDRLRLDVQSLPPRRHSGRLALASPNVDLVRACEAWRAYTIVSASQIDRQIALYALHEGRLHNLLKSNNALARHNLALPEGVIEQNRWACESAKPVAGSVACVRFSKMGRLVDDVVFREKLFE</sequence>
<feature type="compositionally biased region" description="Polar residues" evidence="1">
    <location>
        <begin position="87"/>
        <end position="100"/>
    </location>
</feature>
<protein>
    <recommendedName>
        <fullName evidence="4">Aminotransferase class I/classII domain-containing protein</fullName>
    </recommendedName>
</protein>
<dbReference type="InterPro" id="IPR015422">
    <property type="entry name" value="PyrdxlP-dep_Trfase_small"/>
</dbReference>
<evidence type="ECO:0000313" key="3">
    <source>
        <dbReference type="Proteomes" id="UP000663671"/>
    </source>
</evidence>
<dbReference type="EMBL" id="CP069116">
    <property type="protein sequence ID" value="QSS66741.1"/>
    <property type="molecule type" value="Genomic_DNA"/>
</dbReference>
<dbReference type="Gene3D" id="3.90.1150.10">
    <property type="entry name" value="Aspartate Aminotransferase, domain 1"/>
    <property type="match status" value="1"/>
</dbReference>
<dbReference type="Proteomes" id="UP000663671">
    <property type="component" value="Chromosome 6"/>
</dbReference>
<dbReference type="Gene3D" id="3.40.640.10">
    <property type="entry name" value="Type I PLP-dependent aspartate aminotransferase-like (Major domain)"/>
    <property type="match status" value="2"/>
</dbReference>
<dbReference type="InterPro" id="IPR015424">
    <property type="entry name" value="PyrdxlP-dep_Trfase"/>
</dbReference>
<feature type="region of interest" description="Disordered" evidence="1">
    <location>
        <begin position="84"/>
        <end position="112"/>
    </location>
</feature>
<gene>
    <name evidence="2" type="ORF">I7I51_02950</name>
</gene>
<evidence type="ECO:0008006" key="4">
    <source>
        <dbReference type="Google" id="ProtNLM"/>
    </source>
</evidence>
<dbReference type="OrthoDB" id="7042322at2759"/>
<evidence type="ECO:0000313" key="2">
    <source>
        <dbReference type="EMBL" id="QSS66741.1"/>
    </source>
</evidence>
<dbReference type="SUPFAM" id="SSF53383">
    <property type="entry name" value="PLP-dependent transferases"/>
    <property type="match status" value="1"/>
</dbReference>
<dbReference type="PANTHER" id="PTHR43510:SF1">
    <property type="entry name" value="AMINOTRANSFERASE FUNCTION, HYPOTHETICAL (EUROFUNG)"/>
    <property type="match status" value="1"/>
</dbReference>
<dbReference type="PANTHER" id="PTHR43510">
    <property type="entry name" value="AMINOTRANSFERASE FUNCTION, HYPOTHETICAL (EUROFUNG)"/>
    <property type="match status" value="1"/>
</dbReference>
<evidence type="ECO:0000256" key="1">
    <source>
        <dbReference type="SAM" id="MobiDB-lite"/>
    </source>
</evidence>
<dbReference type="InterPro" id="IPR015421">
    <property type="entry name" value="PyrdxlP-dep_Trfase_major"/>
</dbReference>
<reference evidence="2" key="1">
    <citation type="submission" date="2021-01" db="EMBL/GenBank/DDBJ databases">
        <title>Chromosome-level genome assembly of a human fungal pathogen reveals clustering of transcriptionally co-regulated genes.</title>
        <authorList>
            <person name="Voorhies M."/>
            <person name="Cohen S."/>
            <person name="Shea T.P."/>
            <person name="Petrus S."/>
            <person name="Munoz J.F."/>
            <person name="Poplawski S."/>
            <person name="Goldman W.E."/>
            <person name="Michael T."/>
            <person name="Cuomo C.A."/>
            <person name="Sil A."/>
            <person name="Beyhan S."/>
        </authorList>
    </citation>
    <scope>NUCLEOTIDE SEQUENCE</scope>
    <source>
        <strain evidence="2">WU24</strain>
    </source>
</reference>